<gene>
    <name evidence="8" type="primary">glmS</name>
    <name evidence="11" type="ORF">SAMN05216600_111142</name>
</gene>
<feature type="domain" description="SIS" evidence="10">
    <location>
        <begin position="460"/>
        <end position="601"/>
    </location>
</feature>
<evidence type="ECO:0000256" key="7">
    <source>
        <dbReference type="ARBA" id="ARBA00022962"/>
    </source>
</evidence>
<evidence type="ECO:0000256" key="5">
    <source>
        <dbReference type="ARBA" id="ARBA00022679"/>
    </source>
</evidence>
<dbReference type="InterPro" id="IPR047084">
    <property type="entry name" value="GFAT_N"/>
</dbReference>
<dbReference type="NCBIfam" id="TIGR01135">
    <property type="entry name" value="glmS"/>
    <property type="match status" value="1"/>
</dbReference>
<dbReference type="PANTHER" id="PTHR10937:SF0">
    <property type="entry name" value="GLUTAMINE--FRUCTOSE-6-PHOSPHATE TRANSAMINASE (ISOMERIZING)"/>
    <property type="match status" value="1"/>
</dbReference>
<accession>A0ABY1BHX9</accession>
<comment type="subunit">
    <text evidence="8">Homodimer.</text>
</comment>
<protein>
    <recommendedName>
        <fullName evidence="3 8">Glutamine--fructose-6-phosphate aminotransferase [isomerizing]</fullName>
        <ecNumber evidence="2 8">2.6.1.16</ecNumber>
    </recommendedName>
    <alternativeName>
        <fullName evidence="8">D-fructose-6-phosphate amidotransferase</fullName>
    </alternativeName>
    <alternativeName>
        <fullName evidence="8">GFAT</fullName>
    </alternativeName>
    <alternativeName>
        <fullName evidence="8">Glucosamine-6-phosphate synthase</fullName>
    </alternativeName>
    <alternativeName>
        <fullName evidence="8">Hexosephosphate aminotransferase</fullName>
    </alternativeName>
    <alternativeName>
        <fullName evidence="8">L-glutamine--D-fructose-6-phosphate amidotransferase</fullName>
    </alternativeName>
</protein>
<evidence type="ECO:0000256" key="8">
    <source>
        <dbReference type="HAMAP-Rule" id="MF_00164"/>
    </source>
</evidence>
<dbReference type="InterPro" id="IPR017932">
    <property type="entry name" value="GATase_2_dom"/>
</dbReference>
<dbReference type="RefSeq" id="WP_069519402.1">
    <property type="nucleotide sequence ID" value="NZ_FOFP01000011.1"/>
</dbReference>
<keyword evidence="5 8" id="KW-0808">Transferase</keyword>
<evidence type="ECO:0000256" key="6">
    <source>
        <dbReference type="ARBA" id="ARBA00022737"/>
    </source>
</evidence>
<feature type="active site" description="Nucleophile; for GATase activity" evidence="8">
    <location>
        <position position="2"/>
    </location>
</feature>
<dbReference type="InterPro" id="IPR035466">
    <property type="entry name" value="GlmS/AgaS_SIS"/>
</dbReference>
<dbReference type="InterPro" id="IPR001347">
    <property type="entry name" value="SIS_dom"/>
</dbReference>
<keyword evidence="6" id="KW-0677">Repeat</keyword>
<evidence type="ECO:0000256" key="1">
    <source>
        <dbReference type="ARBA" id="ARBA00001031"/>
    </source>
</evidence>
<comment type="catalytic activity">
    <reaction evidence="1 8">
        <text>D-fructose 6-phosphate + L-glutamine = D-glucosamine 6-phosphate + L-glutamate</text>
        <dbReference type="Rhea" id="RHEA:13237"/>
        <dbReference type="ChEBI" id="CHEBI:29985"/>
        <dbReference type="ChEBI" id="CHEBI:58359"/>
        <dbReference type="ChEBI" id="CHEBI:58725"/>
        <dbReference type="ChEBI" id="CHEBI:61527"/>
        <dbReference type="EC" id="2.6.1.16"/>
    </reaction>
</comment>
<dbReference type="InterPro" id="IPR035490">
    <property type="entry name" value="GlmS/FrlB_SIS"/>
</dbReference>
<dbReference type="HAMAP" id="MF_00164">
    <property type="entry name" value="GlmS"/>
    <property type="match status" value="1"/>
</dbReference>
<keyword evidence="8" id="KW-0963">Cytoplasm</keyword>
<feature type="active site" description="For Fru-6P isomerization activity" evidence="8">
    <location>
        <position position="606"/>
    </location>
</feature>
<dbReference type="SUPFAM" id="SSF53697">
    <property type="entry name" value="SIS domain"/>
    <property type="match status" value="1"/>
</dbReference>
<feature type="domain" description="Glutamine amidotransferase type-2" evidence="9">
    <location>
        <begin position="2"/>
        <end position="219"/>
    </location>
</feature>
<organism evidence="11 12">
    <name type="scientific">Pseudomonas cuatrocienegasensis</name>
    <dbReference type="NCBI Taxonomy" id="543360"/>
    <lineage>
        <taxon>Bacteria</taxon>
        <taxon>Pseudomonadati</taxon>
        <taxon>Pseudomonadota</taxon>
        <taxon>Gammaproteobacteria</taxon>
        <taxon>Pseudomonadales</taxon>
        <taxon>Pseudomonadaceae</taxon>
        <taxon>Pseudomonas</taxon>
    </lineage>
</organism>
<comment type="caution">
    <text evidence="11">The sequence shown here is derived from an EMBL/GenBank/DDBJ whole genome shotgun (WGS) entry which is preliminary data.</text>
</comment>
<dbReference type="SUPFAM" id="SSF56235">
    <property type="entry name" value="N-terminal nucleophile aminohydrolases (Ntn hydrolases)"/>
    <property type="match status" value="1"/>
</dbReference>
<evidence type="ECO:0000256" key="2">
    <source>
        <dbReference type="ARBA" id="ARBA00012916"/>
    </source>
</evidence>
<keyword evidence="7" id="KW-0315">Glutamine amidotransferase</keyword>
<evidence type="ECO:0000256" key="3">
    <source>
        <dbReference type="ARBA" id="ARBA00016090"/>
    </source>
</evidence>
<evidence type="ECO:0000256" key="4">
    <source>
        <dbReference type="ARBA" id="ARBA00022576"/>
    </source>
</evidence>
<dbReference type="NCBIfam" id="NF001484">
    <property type="entry name" value="PRK00331.1"/>
    <property type="match status" value="1"/>
</dbReference>
<dbReference type="Gene3D" id="3.40.50.10490">
    <property type="entry name" value="Glucose-6-phosphate isomerase like protein, domain 1"/>
    <property type="match status" value="2"/>
</dbReference>
<dbReference type="Pfam" id="PF13522">
    <property type="entry name" value="GATase_6"/>
    <property type="match status" value="1"/>
</dbReference>
<feature type="initiator methionine" description="Removed" evidence="8">
    <location>
        <position position="1"/>
    </location>
</feature>
<keyword evidence="4 8" id="KW-0032">Aminotransferase</keyword>
<dbReference type="GO" id="GO:0008483">
    <property type="term" value="F:transaminase activity"/>
    <property type="evidence" value="ECO:0007669"/>
    <property type="project" value="UniProtKB-KW"/>
</dbReference>
<reference evidence="11 12" key="1">
    <citation type="submission" date="2016-10" db="EMBL/GenBank/DDBJ databases">
        <authorList>
            <person name="Varghese N."/>
            <person name="Submissions S."/>
        </authorList>
    </citation>
    <scope>NUCLEOTIDE SEQUENCE [LARGE SCALE GENOMIC DNA]</scope>
    <source>
        <strain evidence="11 12">CIP 109853</strain>
    </source>
</reference>
<comment type="function">
    <text evidence="8">Catalyzes the first step in hexosamine metabolism, converting fructose-6P into glucosamine-6P using glutamine as a nitrogen source.</text>
</comment>
<sequence>MCGIVGAVAERSITAVLVEGLKRLEYRGYDSAGVALLDDQGVLQRRRRVGKVSELETALSSEPLPGRLGIAHTRWATHGAPSERNAHPHFSGSDLAVVHNGIIENHEQLREQLKGLGYVFSSDTDTEVIVHLLDHKLKSQPDLTAALKEAVKELHGAYGLAVISAKQPDRLLAARSGSPLVIGLGLGENFLASDQLALRQVTDRFMYLEEGDIAEIRRDSVQVWAADGQPVVRETVQYHEGAEAADKGAYRHFMLKEIHEQPKVVQRTLEGRLGSDHVLVQAFGPLAAELFAKVRNVQIVACGTSYHAGMVARYWLEELAGIPCQVEVASEFRYRKVVVQPDTLFVSISQSGETADTLAALRNGKELGYLASLAICNVGISSLVRESDLCLLTLAGPEIGVASTKAFTTQLVALMLLTLSLGQVRGTLDKALEAELVDELRRLPTRLGEALAMDSVVDKISELFAEKHHSLFLGRGAQYPVAMEGALKLKEISYIHAEAYPAGELKHGPLALVDSDMPVVTVAPNNELLEKLKSNLQEVRARGGELIVFADEQAGMRNGEGTHVVNMPHIHDALAPILYTIPLQLLSYYVAVLKGTDVDQPRNLAKSVTVE</sequence>
<dbReference type="PROSITE" id="PS51278">
    <property type="entry name" value="GATASE_TYPE_2"/>
    <property type="match status" value="1"/>
</dbReference>
<evidence type="ECO:0000259" key="9">
    <source>
        <dbReference type="PROSITE" id="PS51278"/>
    </source>
</evidence>
<dbReference type="EMBL" id="FOFP01000011">
    <property type="protein sequence ID" value="SEQ90481.1"/>
    <property type="molecule type" value="Genomic_DNA"/>
</dbReference>
<keyword evidence="12" id="KW-1185">Reference proteome</keyword>
<evidence type="ECO:0000313" key="11">
    <source>
        <dbReference type="EMBL" id="SEQ90481.1"/>
    </source>
</evidence>
<evidence type="ECO:0000313" key="12">
    <source>
        <dbReference type="Proteomes" id="UP000198512"/>
    </source>
</evidence>
<dbReference type="EC" id="2.6.1.16" evidence="2 8"/>
<dbReference type="InterPro" id="IPR046348">
    <property type="entry name" value="SIS_dom_sf"/>
</dbReference>
<dbReference type="InterPro" id="IPR029055">
    <property type="entry name" value="Ntn_hydrolases_N"/>
</dbReference>
<proteinExistence type="inferred from homology"/>
<dbReference type="InterPro" id="IPR005855">
    <property type="entry name" value="GFAT"/>
</dbReference>
<dbReference type="CDD" id="cd05009">
    <property type="entry name" value="SIS_GlmS_GlmD_2"/>
    <property type="match status" value="1"/>
</dbReference>
<dbReference type="CDD" id="cd00714">
    <property type="entry name" value="GFAT"/>
    <property type="match status" value="1"/>
</dbReference>
<evidence type="ECO:0000259" key="10">
    <source>
        <dbReference type="PROSITE" id="PS51464"/>
    </source>
</evidence>
<dbReference type="CDD" id="cd05008">
    <property type="entry name" value="SIS_GlmS_GlmD_1"/>
    <property type="match status" value="1"/>
</dbReference>
<dbReference type="PANTHER" id="PTHR10937">
    <property type="entry name" value="GLUCOSAMINE--FRUCTOSE-6-PHOSPHATE AMINOTRANSFERASE, ISOMERIZING"/>
    <property type="match status" value="1"/>
</dbReference>
<name>A0ABY1BHX9_9PSED</name>
<dbReference type="Pfam" id="PF01380">
    <property type="entry name" value="SIS"/>
    <property type="match status" value="2"/>
</dbReference>
<feature type="domain" description="SIS" evidence="10">
    <location>
        <begin position="287"/>
        <end position="427"/>
    </location>
</feature>
<dbReference type="Proteomes" id="UP000198512">
    <property type="component" value="Unassembled WGS sequence"/>
</dbReference>
<dbReference type="Gene3D" id="3.60.20.10">
    <property type="entry name" value="Glutamine Phosphoribosylpyrophosphate, subunit 1, domain 1"/>
    <property type="match status" value="1"/>
</dbReference>
<comment type="subcellular location">
    <subcellularLocation>
        <location evidence="8">Cytoplasm</location>
    </subcellularLocation>
</comment>
<dbReference type="PROSITE" id="PS51464">
    <property type="entry name" value="SIS"/>
    <property type="match status" value="2"/>
</dbReference>